<dbReference type="Proteomes" id="UP000275749">
    <property type="component" value="Unassembled WGS sequence"/>
</dbReference>
<reference evidence="3 4" key="1">
    <citation type="submission" date="2018-11" db="EMBL/GenBank/DDBJ databases">
        <title>Sequencing the genomes of 1000 actinobacteria strains.</title>
        <authorList>
            <person name="Klenk H.-P."/>
        </authorList>
    </citation>
    <scope>NUCLEOTIDE SEQUENCE [LARGE SCALE GENOMIC DNA]</scope>
    <source>
        <strain evidence="3 4">DSM 10546</strain>
    </source>
</reference>
<evidence type="ECO:0000313" key="4">
    <source>
        <dbReference type="Proteomes" id="UP000275749"/>
    </source>
</evidence>
<dbReference type="PANTHER" id="PTHR43364:SF18">
    <property type="entry name" value="OXIDOREDUCTASE"/>
    <property type="match status" value="1"/>
</dbReference>
<dbReference type="AlphaFoldDB" id="A0A3N1ZY99"/>
<dbReference type="InterPro" id="IPR023210">
    <property type="entry name" value="NADP_OxRdtase_dom"/>
</dbReference>
<dbReference type="GO" id="GO:0005829">
    <property type="term" value="C:cytosol"/>
    <property type="evidence" value="ECO:0007669"/>
    <property type="project" value="TreeGrafter"/>
</dbReference>
<name>A0A3N1ZY99_9ACTN</name>
<sequence length="329" mass="35633">MQTRRVGRTGLTVSRLGLGTMTWGGDTPTSDARAMLRAFVEAGGSLVDTAPAYGHGVAEKVIGKLIHTDVRREDLVIATKGGFGIHNGRRSVDTSRGALLDDLTASLRRLHTDHVDLWQVHAWGDAPLEETLAALDHAVSTGMARYVGVCNYIGWQTARAATWQQAVPGRTPLASGQVEYSLLARRAELEVLPALRAHDMGLFPWSPIGRGVLTGKYRTGTPRASRAASDHFAWFVEPYLESKSRAITEAVVRAAEGLDLSPEQVAMLWVRDAPVVTAPLLGARTLEQLQPYLDLDETELPQPIVAALDDVTGGPNQLRERDRPASNAP</sequence>
<accession>A0A3N1ZY99</accession>
<dbReference type="RefSeq" id="WP_094764470.1">
    <property type="nucleotide sequence ID" value="NZ_RKHG01000001.1"/>
</dbReference>
<dbReference type="EMBL" id="RKHG01000001">
    <property type="protein sequence ID" value="ROR55823.1"/>
    <property type="molecule type" value="Genomic_DNA"/>
</dbReference>
<dbReference type="Gene3D" id="3.20.20.100">
    <property type="entry name" value="NADP-dependent oxidoreductase domain"/>
    <property type="match status" value="1"/>
</dbReference>
<evidence type="ECO:0000313" key="3">
    <source>
        <dbReference type="EMBL" id="ROR55823.1"/>
    </source>
</evidence>
<dbReference type="PANTHER" id="PTHR43364">
    <property type="entry name" value="NADH-SPECIFIC METHYLGLYOXAL REDUCTASE-RELATED"/>
    <property type="match status" value="1"/>
</dbReference>
<gene>
    <name evidence="3" type="ORF">EDD41_3108</name>
</gene>
<organism evidence="3 4">
    <name type="scientific">Luteococcus japonicus</name>
    <dbReference type="NCBI Taxonomy" id="33984"/>
    <lineage>
        <taxon>Bacteria</taxon>
        <taxon>Bacillati</taxon>
        <taxon>Actinomycetota</taxon>
        <taxon>Actinomycetes</taxon>
        <taxon>Propionibacteriales</taxon>
        <taxon>Propionibacteriaceae</taxon>
        <taxon>Luteococcus</taxon>
    </lineage>
</organism>
<proteinExistence type="predicted"/>
<evidence type="ECO:0000256" key="1">
    <source>
        <dbReference type="SAM" id="MobiDB-lite"/>
    </source>
</evidence>
<evidence type="ECO:0000259" key="2">
    <source>
        <dbReference type="Pfam" id="PF00248"/>
    </source>
</evidence>
<dbReference type="Pfam" id="PF00248">
    <property type="entry name" value="Aldo_ket_red"/>
    <property type="match status" value="1"/>
</dbReference>
<dbReference type="SUPFAM" id="SSF51430">
    <property type="entry name" value="NAD(P)-linked oxidoreductase"/>
    <property type="match status" value="1"/>
</dbReference>
<dbReference type="InterPro" id="IPR036812">
    <property type="entry name" value="NAD(P)_OxRdtase_dom_sf"/>
</dbReference>
<feature type="compositionally biased region" description="Basic and acidic residues" evidence="1">
    <location>
        <begin position="318"/>
        <end position="329"/>
    </location>
</feature>
<comment type="caution">
    <text evidence="3">The sequence shown here is derived from an EMBL/GenBank/DDBJ whole genome shotgun (WGS) entry which is preliminary data.</text>
</comment>
<feature type="domain" description="NADP-dependent oxidoreductase" evidence="2">
    <location>
        <begin position="15"/>
        <end position="310"/>
    </location>
</feature>
<dbReference type="InterPro" id="IPR050523">
    <property type="entry name" value="AKR_Detox_Biosynth"/>
</dbReference>
<protein>
    <submittedName>
        <fullName evidence="3">Aryl-alcohol dehydrogenase-like predicted oxidoreductase</fullName>
    </submittedName>
</protein>
<feature type="region of interest" description="Disordered" evidence="1">
    <location>
        <begin position="310"/>
        <end position="329"/>
    </location>
</feature>